<feature type="non-terminal residue" evidence="1">
    <location>
        <position position="1"/>
    </location>
</feature>
<evidence type="ECO:0000313" key="1">
    <source>
        <dbReference type="EMBL" id="OCK88042.1"/>
    </source>
</evidence>
<organism evidence="1 2">
    <name type="scientific">Cenococcum geophilum 1.58</name>
    <dbReference type="NCBI Taxonomy" id="794803"/>
    <lineage>
        <taxon>Eukaryota</taxon>
        <taxon>Fungi</taxon>
        <taxon>Dikarya</taxon>
        <taxon>Ascomycota</taxon>
        <taxon>Pezizomycotina</taxon>
        <taxon>Dothideomycetes</taxon>
        <taxon>Pleosporomycetidae</taxon>
        <taxon>Gloniales</taxon>
        <taxon>Gloniaceae</taxon>
        <taxon>Cenococcum</taxon>
    </lineage>
</organism>
<dbReference type="Proteomes" id="UP000250078">
    <property type="component" value="Unassembled WGS sequence"/>
</dbReference>
<reference evidence="1 2" key="1">
    <citation type="journal article" date="2016" name="Nat. Commun.">
        <title>Ectomycorrhizal ecology is imprinted in the genome of the dominant symbiotic fungus Cenococcum geophilum.</title>
        <authorList>
            <consortium name="DOE Joint Genome Institute"/>
            <person name="Peter M."/>
            <person name="Kohler A."/>
            <person name="Ohm R.A."/>
            <person name="Kuo A."/>
            <person name="Krutzmann J."/>
            <person name="Morin E."/>
            <person name="Arend M."/>
            <person name="Barry K.W."/>
            <person name="Binder M."/>
            <person name="Choi C."/>
            <person name="Clum A."/>
            <person name="Copeland A."/>
            <person name="Grisel N."/>
            <person name="Haridas S."/>
            <person name="Kipfer T."/>
            <person name="LaButti K."/>
            <person name="Lindquist E."/>
            <person name="Lipzen A."/>
            <person name="Maire R."/>
            <person name="Meier B."/>
            <person name="Mihaltcheva S."/>
            <person name="Molinier V."/>
            <person name="Murat C."/>
            <person name="Poggeler S."/>
            <person name="Quandt C.A."/>
            <person name="Sperisen C."/>
            <person name="Tritt A."/>
            <person name="Tisserant E."/>
            <person name="Crous P.W."/>
            <person name="Henrissat B."/>
            <person name="Nehls U."/>
            <person name="Egli S."/>
            <person name="Spatafora J.W."/>
            <person name="Grigoriev I.V."/>
            <person name="Martin F.M."/>
        </authorList>
    </citation>
    <scope>NUCLEOTIDE SEQUENCE [LARGE SCALE GENOMIC DNA]</scope>
    <source>
        <strain evidence="1 2">1.58</strain>
    </source>
</reference>
<name>A0ACC8ENV6_9PEZI</name>
<proteinExistence type="predicted"/>
<accession>A0ACC8ENV6</accession>
<evidence type="ECO:0000313" key="2">
    <source>
        <dbReference type="Proteomes" id="UP000250078"/>
    </source>
</evidence>
<gene>
    <name evidence="1" type="ORF">K441DRAFT_591125</name>
</gene>
<sequence length="93" mass="10757">AVRNGHKLVVRLLIRSGLSSFNPEDSLHKLLCAIRFRQTAVVQLLLESVNINYNWTPLLLAVEKGYKDMVQLLLEYKNIYINIRDHLGRTLLL</sequence>
<keyword evidence="2" id="KW-1185">Reference proteome</keyword>
<protein>
    <submittedName>
        <fullName evidence="1">Uncharacterized protein</fullName>
    </submittedName>
</protein>
<dbReference type="EMBL" id="KV748250">
    <property type="protein sequence ID" value="OCK88042.1"/>
    <property type="molecule type" value="Genomic_DNA"/>
</dbReference>